<sequence length="82" mass="9864">MLESAFEQLKLSECSDDFEQFLLLLEKEKKQGQNYVALSTLPKGLHYRLIQEDFIIKREERTVKRFLFFKKSVLYYVVRPSI</sequence>
<reference evidence="1 2" key="1">
    <citation type="submission" date="2018-06" db="EMBL/GenBank/DDBJ databases">
        <authorList>
            <consortium name="Pathogen Informatics"/>
            <person name="Doyle S."/>
        </authorList>
    </citation>
    <scope>NUCLEOTIDE SEQUENCE [LARGE SCALE GENOMIC DNA]</scope>
    <source>
        <strain evidence="1 2">NCTC11179</strain>
    </source>
</reference>
<name>A0A378RJ21_MYROD</name>
<protein>
    <submittedName>
        <fullName evidence="1">Uncharacterized protein</fullName>
    </submittedName>
</protein>
<dbReference type="Proteomes" id="UP000255024">
    <property type="component" value="Unassembled WGS sequence"/>
</dbReference>
<dbReference type="EMBL" id="UGQL01000001">
    <property type="protein sequence ID" value="STZ27043.1"/>
    <property type="molecule type" value="Genomic_DNA"/>
</dbReference>
<gene>
    <name evidence="1" type="ORF">NCTC11179_00570</name>
</gene>
<proteinExistence type="predicted"/>
<dbReference type="RefSeq" id="WP_115090065.1">
    <property type="nucleotide sequence ID" value="NZ_CP068107.1"/>
</dbReference>
<evidence type="ECO:0000313" key="1">
    <source>
        <dbReference type="EMBL" id="STZ27043.1"/>
    </source>
</evidence>
<dbReference type="AlphaFoldDB" id="A0A378RJ21"/>
<keyword evidence="2" id="KW-1185">Reference proteome</keyword>
<organism evidence="1 2">
    <name type="scientific">Myroides odoratus</name>
    <name type="common">Flavobacterium odoratum</name>
    <dbReference type="NCBI Taxonomy" id="256"/>
    <lineage>
        <taxon>Bacteria</taxon>
        <taxon>Pseudomonadati</taxon>
        <taxon>Bacteroidota</taxon>
        <taxon>Flavobacteriia</taxon>
        <taxon>Flavobacteriales</taxon>
        <taxon>Flavobacteriaceae</taxon>
        <taxon>Myroides</taxon>
    </lineage>
</organism>
<accession>A0A378RJ21</accession>
<evidence type="ECO:0000313" key="2">
    <source>
        <dbReference type="Proteomes" id="UP000255024"/>
    </source>
</evidence>